<reference evidence="3" key="1">
    <citation type="journal article" date="2021" name="Proc. Natl. Acad. Sci. U.S.A.">
        <title>Global biogeography of chemosynthetic symbionts reveals both localized and globally distributed symbiont groups. .</title>
        <authorList>
            <person name="Osvatic J.T."/>
            <person name="Wilkins L.G.E."/>
            <person name="Leibrecht L."/>
            <person name="Leray M."/>
            <person name="Zauner S."/>
            <person name="Polzin J."/>
            <person name="Camacho Y."/>
            <person name="Gros O."/>
            <person name="van Gils J.A."/>
            <person name="Eisen J.A."/>
            <person name="Petersen J.M."/>
            <person name="Yuen B."/>
        </authorList>
    </citation>
    <scope>NUCLEOTIDE SEQUENCE</scope>
    <source>
        <strain evidence="3">MAGL173</strain>
    </source>
</reference>
<dbReference type="Gene3D" id="3.10.180.10">
    <property type="entry name" value="2,3-Dihydroxybiphenyl 1,2-Dioxygenase, domain 1"/>
    <property type="match status" value="1"/>
</dbReference>
<sequence length="148" mass="16292">MIELGHVALYVKNLQVSSKFYTAALGLEAQGEIFGGKGVMFSGGRTHHELLLIEVGEAPGPLQGRRTGLYHIGWKVGDELAALKQALDRLNEAGIKINGLSDHTISQSIYLEDPDGNEIELYVDDPSIDWQQDKSWIDDPVKSLDLFS</sequence>
<dbReference type="Proteomes" id="UP000886687">
    <property type="component" value="Unassembled WGS sequence"/>
</dbReference>
<dbReference type="PROSITE" id="PS51819">
    <property type="entry name" value="VOC"/>
    <property type="match status" value="1"/>
</dbReference>
<dbReference type="InterPro" id="IPR018146">
    <property type="entry name" value="Glyoxalase_1_CS"/>
</dbReference>
<evidence type="ECO:0000313" key="3">
    <source>
        <dbReference type="EMBL" id="MCG7938770.1"/>
    </source>
</evidence>
<comment type="caution">
    <text evidence="3">The sequence shown here is derived from an EMBL/GenBank/DDBJ whole genome shotgun (WGS) entry which is preliminary data.</text>
</comment>
<gene>
    <name evidence="3" type="ORF">JAZ04_07925</name>
</gene>
<dbReference type="InterPro" id="IPR037523">
    <property type="entry name" value="VOC_core"/>
</dbReference>
<dbReference type="PANTHER" id="PTHR43279:SF1">
    <property type="entry name" value="CATECHOL-2,3-DIOXYGENASE"/>
    <property type="match status" value="1"/>
</dbReference>
<dbReference type="InterPro" id="IPR029068">
    <property type="entry name" value="Glyas_Bleomycin-R_OHBP_Dase"/>
</dbReference>
<keyword evidence="1" id="KW-0479">Metal-binding</keyword>
<evidence type="ECO:0000259" key="2">
    <source>
        <dbReference type="PROSITE" id="PS51819"/>
    </source>
</evidence>
<dbReference type="AlphaFoldDB" id="A0A9E4K3J6"/>
<dbReference type="Pfam" id="PF00903">
    <property type="entry name" value="Glyoxalase"/>
    <property type="match status" value="1"/>
</dbReference>
<evidence type="ECO:0000256" key="1">
    <source>
        <dbReference type="ARBA" id="ARBA00022723"/>
    </source>
</evidence>
<organism evidence="3 4">
    <name type="scientific">Candidatus Thiodiazotropha lotti</name>
    <dbReference type="NCBI Taxonomy" id="2792787"/>
    <lineage>
        <taxon>Bacteria</taxon>
        <taxon>Pseudomonadati</taxon>
        <taxon>Pseudomonadota</taxon>
        <taxon>Gammaproteobacteria</taxon>
        <taxon>Chromatiales</taxon>
        <taxon>Sedimenticolaceae</taxon>
        <taxon>Candidatus Thiodiazotropha</taxon>
    </lineage>
</organism>
<dbReference type="PROSITE" id="PS00934">
    <property type="entry name" value="GLYOXALASE_I_1"/>
    <property type="match status" value="1"/>
</dbReference>
<dbReference type="PANTHER" id="PTHR43279">
    <property type="entry name" value="CATECHOL-2,3-DIOXYGENASE"/>
    <property type="match status" value="1"/>
</dbReference>
<dbReference type="GO" id="GO:0004462">
    <property type="term" value="F:lactoylglutathione lyase activity"/>
    <property type="evidence" value="ECO:0007669"/>
    <property type="project" value="InterPro"/>
</dbReference>
<dbReference type="EMBL" id="JAEPDI010000004">
    <property type="protein sequence ID" value="MCG7938770.1"/>
    <property type="molecule type" value="Genomic_DNA"/>
</dbReference>
<proteinExistence type="predicted"/>
<dbReference type="InterPro" id="IPR004360">
    <property type="entry name" value="Glyas_Fos-R_dOase_dom"/>
</dbReference>
<name>A0A9E4K3J6_9GAMM</name>
<protein>
    <submittedName>
        <fullName evidence="3">VOC family protein</fullName>
    </submittedName>
</protein>
<feature type="domain" description="VOC" evidence="2">
    <location>
        <begin position="3"/>
        <end position="124"/>
    </location>
</feature>
<accession>A0A9E4K3J6</accession>
<evidence type="ECO:0000313" key="4">
    <source>
        <dbReference type="Proteomes" id="UP000886687"/>
    </source>
</evidence>
<dbReference type="SUPFAM" id="SSF54593">
    <property type="entry name" value="Glyoxalase/Bleomycin resistance protein/Dihydroxybiphenyl dioxygenase"/>
    <property type="match status" value="1"/>
</dbReference>
<dbReference type="GO" id="GO:0046872">
    <property type="term" value="F:metal ion binding"/>
    <property type="evidence" value="ECO:0007669"/>
    <property type="project" value="UniProtKB-KW"/>
</dbReference>